<proteinExistence type="predicted"/>
<feature type="domain" description="FecR protein" evidence="2">
    <location>
        <begin position="120"/>
        <end position="210"/>
    </location>
</feature>
<gene>
    <name evidence="4" type="ORF">ACFFI0_22330</name>
</gene>
<dbReference type="EMBL" id="JBHLWO010000004">
    <property type="protein sequence ID" value="MFC0321075.1"/>
    <property type="molecule type" value="Genomic_DNA"/>
</dbReference>
<dbReference type="InterPro" id="IPR032508">
    <property type="entry name" value="FecR_C"/>
</dbReference>
<dbReference type="Gene3D" id="3.55.50.30">
    <property type="match status" value="1"/>
</dbReference>
<name>A0ABV6HQB7_9SPHI</name>
<keyword evidence="1" id="KW-0812">Transmembrane</keyword>
<dbReference type="Pfam" id="PF16344">
    <property type="entry name" value="FecR_C"/>
    <property type="match status" value="1"/>
</dbReference>
<accession>A0ABV6HQB7</accession>
<dbReference type="InterPro" id="IPR006860">
    <property type="entry name" value="FecR"/>
</dbReference>
<evidence type="ECO:0000313" key="4">
    <source>
        <dbReference type="EMBL" id="MFC0321075.1"/>
    </source>
</evidence>
<keyword evidence="1" id="KW-1133">Transmembrane helix</keyword>
<protein>
    <submittedName>
        <fullName evidence="4">FecR family protein</fullName>
    </submittedName>
</protein>
<evidence type="ECO:0000259" key="2">
    <source>
        <dbReference type="Pfam" id="PF04773"/>
    </source>
</evidence>
<dbReference type="PANTHER" id="PTHR30273:SF2">
    <property type="entry name" value="PROTEIN FECR"/>
    <property type="match status" value="1"/>
</dbReference>
<evidence type="ECO:0000313" key="5">
    <source>
        <dbReference type="Proteomes" id="UP001589774"/>
    </source>
</evidence>
<dbReference type="Proteomes" id="UP001589774">
    <property type="component" value="Unassembled WGS sequence"/>
</dbReference>
<dbReference type="RefSeq" id="WP_130857994.1">
    <property type="nucleotide sequence ID" value="NZ_JBHLWO010000004.1"/>
</dbReference>
<reference evidence="4 5" key="1">
    <citation type="submission" date="2024-09" db="EMBL/GenBank/DDBJ databases">
        <authorList>
            <person name="Sun Q."/>
            <person name="Mori K."/>
        </authorList>
    </citation>
    <scope>NUCLEOTIDE SEQUENCE [LARGE SCALE GENOMIC DNA]</scope>
    <source>
        <strain evidence="4 5">CCM 7765</strain>
    </source>
</reference>
<organism evidence="4 5">
    <name type="scientific">Olivibacter oleidegradans</name>
    <dbReference type="NCBI Taxonomy" id="760123"/>
    <lineage>
        <taxon>Bacteria</taxon>
        <taxon>Pseudomonadati</taxon>
        <taxon>Bacteroidota</taxon>
        <taxon>Sphingobacteriia</taxon>
        <taxon>Sphingobacteriales</taxon>
        <taxon>Sphingobacteriaceae</taxon>
        <taxon>Olivibacter</taxon>
    </lineage>
</organism>
<evidence type="ECO:0000256" key="1">
    <source>
        <dbReference type="SAM" id="Phobius"/>
    </source>
</evidence>
<sequence>MKGKQDIRRSIWRWPTRSIKRYFTEREWETFRSPEELGQEKSDQLFASISNRLQKHDSSRVNKRLQVYWPGIYAAAATFLLLLTVIVLWRSYISSTTEKKQKPQVASLNTVPQWKVYNNTTEKAVRVRLPDSSWMVLYAHSSAKHLEKFNDGERALFLSGKAFFEVAKDEQKPFRVYAGGLKTTVLGTSFTINTLGKGENTYVKLHTGKIQIEPLQLSKNFRKKILLPGQHFTFNRLRQREIPVTLVSKRNKDNEMRSFEKSGFTLHFNKMQLNEVLQVLAENYQVEIVLEPKLKIEHISYTGEINMQLEPIDNVLANICLLNGLTLEPNQGNRFTIHKGKTQIP</sequence>
<dbReference type="Pfam" id="PF04773">
    <property type="entry name" value="FecR"/>
    <property type="match status" value="1"/>
</dbReference>
<dbReference type="Gene3D" id="2.60.120.1440">
    <property type="match status" value="1"/>
</dbReference>
<dbReference type="PANTHER" id="PTHR30273">
    <property type="entry name" value="PERIPLASMIC SIGNAL SENSOR AND SIGMA FACTOR ACTIVATOR FECR-RELATED"/>
    <property type="match status" value="1"/>
</dbReference>
<keyword evidence="5" id="KW-1185">Reference proteome</keyword>
<feature type="domain" description="Protein FecR C-terminal" evidence="3">
    <location>
        <begin position="266"/>
        <end position="337"/>
    </location>
</feature>
<dbReference type="InterPro" id="IPR012373">
    <property type="entry name" value="Ferrdict_sens_TM"/>
</dbReference>
<comment type="caution">
    <text evidence="4">The sequence shown here is derived from an EMBL/GenBank/DDBJ whole genome shotgun (WGS) entry which is preliminary data.</text>
</comment>
<keyword evidence="1" id="KW-0472">Membrane</keyword>
<feature type="transmembrane region" description="Helical" evidence="1">
    <location>
        <begin position="67"/>
        <end position="89"/>
    </location>
</feature>
<evidence type="ECO:0000259" key="3">
    <source>
        <dbReference type="Pfam" id="PF16344"/>
    </source>
</evidence>